<dbReference type="STRING" id="589385.SAMN05421504_111129"/>
<dbReference type="CDD" id="cd07826">
    <property type="entry name" value="SRPBCC_CalC_Aha1-like_9"/>
    <property type="match status" value="1"/>
</dbReference>
<accession>A0A1H3RJP1</accession>
<reference evidence="3 4" key="1">
    <citation type="submission" date="2016-10" db="EMBL/GenBank/DDBJ databases">
        <authorList>
            <person name="de Groot N.N."/>
        </authorList>
    </citation>
    <scope>NUCLEOTIDE SEQUENCE [LARGE SCALE GENOMIC DNA]</scope>
    <source>
        <strain evidence="3 4">CPCC 202699</strain>
    </source>
</reference>
<proteinExistence type="inferred from homology"/>
<evidence type="ECO:0000259" key="2">
    <source>
        <dbReference type="Pfam" id="PF08327"/>
    </source>
</evidence>
<name>A0A1H3RJP1_9PSEU</name>
<sequence>MNETTITAEPGTPFLDIVREFEATPAQVFRAWTDPELIPQWLGPAGTSMDLVEYNATDGGRYHYIHHDESGDFVFRGVFHAVVPNERIVQTFQFDGWPTEVSLETLTFEDLGGRTRVRTHSVFLSVAARDAMVESGMERGVLDSMSRLDKILAEGS</sequence>
<comment type="similarity">
    <text evidence="1">Belongs to the AHA1 family.</text>
</comment>
<gene>
    <name evidence="3" type="ORF">SAMN05421504_111129</name>
</gene>
<feature type="domain" description="Activator of Hsp90 ATPase homologue 1/2-like C-terminal" evidence="2">
    <location>
        <begin position="23"/>
        <end position="152"/>
    </location>
</feature>
<evidence type="ECO:0000256" key="1">
    <source>
        <dbReference type="ARBA" id="ARBA00006817"/>
    </source>
</evidence>
<dbReference type="EMBL" id="FNON01000011">
    <property type="protein sequence ID" value="SDZ25850.1"/>
    <property type="molecule type" value="Genomic_DNA"/>
</dbReference>
<dbReference type="InterPro" id="IPR023393">
    <property type="entry name" value="START-like_dom_sf"/>
</dbReference>
<evidence type="ECO:0000313" key="4">
    <source>
        <dbReference type="Proteomes" id="UP000199515"/>
    </source>
</evidence>
<organism evidence="3 4">
    <name type="scientific">Amycolatopsis xylanica</name>
    <dbReference type="NCBI Taxonomy" id="589385"/>
    <lineage>
        <taxon>Bacteria</taxon>
        <taxon>Bacillati</taxon>
        <taxon>Actinomycetota</taxon>
        <taxon>Actinomycetes</taxon>
        <taxon>Pseudonocardiales</taxon>
        <taxon>Pseudonocardiaceae</taxon>
        <taxon>Amycolatopsis</taxon>
    </lineage>
</organism>
<dbReference type="InterPro" id="IPR013538">
    <property type="entry name" value="ASHA1/2-like_C"/>
</dbReference>
<dbReference type="Proteomes" id="UP000199515">
    <property type="component" value="Unassembled WGS sequence"/>
</dbReference>
<dbReference type="OrthoDB" id="5185819at2"/>
<dbReference type="SUPFAM" id="SSF55961">
    <property type="entry name" value="Bet v1-like"/>
    <property type="match status" value="1"/>
</dbReference>
<dbReference type="AlphaFoldDB" id="A0A1H3RJP1"/>
<dbReference type="Gene3D" id="3.30.530.20">
    <property type="match status" value="1"/>
</dbReference>
<evidence type="ECO:0000313" key="3">
    <source>
        <dbReference type="EMBL" id="SDZ25850.1"/>
    </source>
</evidence>
<dbReference type="Pfam" id="PF08327">
    <property type="entry name" value="AHSA1"/>
    <property type="match status" value="1"/>
</dbReference>
<dbReference type="RefSeq" id="WP_091297886.1">
    <property type="nucleotide sequence ID" value="NZ_FNON01000011.1"/>
</dbReference>
<protein>
    <submittedName>
        <fullName evidence="3">Uncharacterized conserved protein YndB, AHSA1/START domain</fullName>
    </submittedName>
</protein>
<keyword evidence="4" id="KW-1185">Reference proteome</keyword>